<feature type="region of interest" description="Disordered" evidence="9">
    <location>
        <begin position="56"/>
        <end position="123"/>
    </location>
</feature>
<evidence type="ECO:0000256" key="9">
    <source>
        <dbReference type="SAM" id="MobiDB-lite"/>
    </source>
</evidence>
<dbReference type="GO" id="GO:0000454">
    <property type="term" value="P:snoRNA guided rRNA pseudouridine synthesis"/>
    <property type="evidence" value="ECO:0007669"/>
    <property type="project" value="TreeGrafter"/>
</dbReference>
<comment type="subunit">
    <text evidence="8">Component of the small nucleolar ribonucleoprotein particles containing H/ACA-type snoRNAs (H/ACA snoRNPs).</text>
</comment>
<feature type="compositionally biased region" description="Gly residues" evidence="9">
    <location>
        <begin position="105"/>
        <end position="115"/>
    </location>
</feature>
<evidence type="ECO:0000313" key="10">
    <source>
        <dbReference type="Proteomes" id="UP000887560"/>
    </source>
</evidence>
<evidence type="ECO:0000256" key="5">
    <source>
        <dbReference type="ARBA" id="ARBA00023242"/>
    </source>
</evidence>
<comment type="subcellular location">
    <subcellularLocation>
        <location evidence="1 8">Nucleus</location>
        <location evidence="1 8">Nucleolus</location>
    </subcellularLocation>
</comment>
<sequence length="123" mass="12617">MELGFFTHNCENDIVCHTTCGKIPYFNAQVYFQNKECIGKIDEIFGGPKDNGFSVKLSRGGGGGGSWKGGGGRDFSGPRGGGGGGFGGNRGRGGPSKDFGQKRPFGGGGGGGGGMGKRKKFDE</sequence>
<comment type="similarity">
    <text evidence="7 8">Belongs to the GAR1 family.</text>
</comment>
<feature type="compositionally biased region" description="Gly residues" evidence="9">
    <location>
        <begin position="59"/>
        <end position="94"/>
    </location>
</feature>
<dbReference type="PANTHER" id="PTHR23237">
    <property type="entry name" value="NUCLEOLAR PROTEIN FAMILY A MEMBER 1 SNORNP PROTEIN GAR1"/>
    <property type="match status" value="1"/>
</dbReference>
<dbReference type="SUPFAM" id="SSF50447">
    <property type="entry name" value="Translation proteins"/>
    <property type="match status" value="1"/>
</dbReference>
<keyword evidence="4 8" id="KW-0694">RNA-binding</keyword>
<keyword evidence="3 8" id="KW-0698">rRNA processing</keyword>
<keyword evidence="5 8" id="KW-0539">Nucleus</keyword>
<reference evidence="11" key="1">
    <citation type="submission" date="2022-11" db="UniProtKB">
        <authorList>
            <consortium name="WormBaseParasite"/>
        </authorList>
    </citation>
    <scope>IDENTIFICATION</scope>
</reference>
<keyword evidence="10" id="KW-1185">Reference proteome</keyword>
<evidence type="ECO:0000256" key="3">
    <source>
        <dbReference type="ARBA" id="ARBA00022552"/>
    </source>
</evidence>
<accession>A0A915P6Q8</accession>
<dbReference type="InterPro" id="IPR038664">
    <property type="entry name" value="Gar1/Naf1_Cbf5-bd_sf"/>
</dbReference>
<evidence type="ECO:0000256" key="4">
    <source>
        <dbReference type="ARBA" id="ARBA00022884"/>
    </source>
</evidence>
<evidence type="ECO:0000256" key="6">
    <source>
        <dbReference type="ARBA" id="ARBA00023274"/>
    </source>
</evidence>
<dbReference type="Gene3D" id="2.40.10.230">
    <property type="entry name" value="Probable tRNA pseudouridine synthase domain"/>
    <property type="match status" value="1"/>
</dbReference>
<evidence type="ECO:0000256" key="7">
    <source>
        <dbReference type="ARBA" id="ARBA00038293"/>
    </source>
</evidence>
<proteinExistence type="inferred from homology"/>
<protein>
    <recommendedName>
        <fullName evidence="8">H/ACA ribonucleoprotein complex subunit</fullName>
    </recommendedName>
</protein>
<evidence type="ECO:0000256" key="2">
    <source>
        <dbReference type="ARBA" id="ARBA00022517"/>
    </source>
</evidence>
<dbReference type="PANTHER" id="PTHR23237:SF6">
    <property type="entry name" value="H_ACA RIBONUCLEOPROTEIN COMPLEX SUBUNIT 1"/>
    <property type="match status" value="1"/>
</dbReference>
<dbReference type="AlphaFoldDB" id="A0A915P6Q8"/>
<dbReference type="InterPro" id="IPR009000">
    <property type="entry name" value="Transl_B-barrel_sf"/>
</dbReference>
<dbReference type="WBParaSite" id="scf7180000423548.g11260">
    <property type="protein sequence ID" value="scf7180000423548.g11260"/>
    <property type="gene ID" value="scf7180000423548.g11260"/>
</dbReference>
<name>A0A915P6Q8_9BILA</name>
<keyword evidence="6 8" id="KW-0687">Ribonucleoprotein</keyword>
<dbReference type="Pfam" id="PF04410">
    <property type="entry name" value="Gar1"/>
    <property type="match status" value="1"/>
</dbReference>
<comment type="function">
    <text evidence="8">Required for ribosome biogenesis. Part of a complex which catalyzes pseudouridylation of rRNA. This involves the isomerization of uridine such that the ribose is subsequently attached to C5, instead of the normal N1. Pseudouridine ("psi") residues may serve to stabilize the conformation of rRNAs.</text>
</comment>
<evidence type="ECO:0000313" key="11">
    <source>
        <dbReference type="WBParaSite" id="scf7180000423548.g11260"/>
    </source>
</evidence>
<dbReference type="GO" id="GO:0031429">
    <property type="term" value="C:box H/ACA snoRNP complex"/>
    <property type="evidence" value="ECO:0007669"/>
    <property type="project" value="TreeGrafter"/>
</dbReference>
<evidence type="ECO:0000256" key="8">
    <source>
        <dbReference type="RuleBase" id="RU364004"/>
    </source>
</evidence>
<keyword evidence="2 8" id="KW-0690">Ribosome biogenesis</keyword>
<organism evidence="10 11">
    <name type="scientific">Meloidogyne floridensis</name>
    <dbReference type="NCBI Taxonomy" id="298350"/>
    <lineage>
        <taxon>Eukaryota</taxon>
        <taxon>Metazoa</taxon>
        <taxon>Ecdysozoa</taxon>
        <taxon>Nematoda</taxon>
        <taxon>Chromadorea</taxon>
        <taxon>Rhabditida</taxon>
        <taxon>Tylenchina</taxon>
        <taxon>Tylenchomorpha</taxon>
        <taxon>Tylenchoidea</taxon>
        <taxon>Meloidogynidae</taxon>
        <taxon>Meloidogyninae</taxon>
        <taxon>Meloidogyne</taxon>
    </lineage>
</organism>
<dbReference type="Proteomes" id="UP000887560">
    <property type="component" value="Unplaced"/>
</dbReference>
<dbReference type="GO" id="GO:0034513">
    <property type="term" value="F:box H/ACA snoRNA binding"/>
    <property type="evidence" value="ECO:0007669"/>
    <property type="project" value="TreeGrafter"/>
</dbReference>
<dbReference type="InterPro" id="IPR007504">
    <property type="entry name" value="H/ACA_rnp_Gar1/Naf1"/>
</dbReference>
<evidence type="ECO:0000256" key="1">
    <source>
        <dbReference type="ARBA" id="ARBA00004604"/>
    </source>
</evidence>